<protein>
    <submittedName>
        <fullName evidence="8">Farnesyl-diphosphate synthase</fullName>
    </submittedName>
</protein>
<evidence type="ECO:0000256" key="5">
    <source>
        <dbReference type="ARBA" id="ARBA00022842"/>
    </source>
</evidence>
<dbReference type="Proteomes" id="UP000187495">
    <property type="component" value="Unassembled WGS sequence"/>
</dbReference>
<dbReference type="FunFam" id="1.10.600.10:FF:000001">
    <property type="entry name" value="Geranylgeranyl diphosphate synthase"/>
    <property type="match status" value="1"/>
</dbReference>
<dbReference type="EMBL" id="FTNU01000010">
    <property type="protein sequence ID" value="SIR96282.1"/>
    <property type="molecule type" value="Genomic_DNA"/>
</dbReference>
<keyword evidence="6" id="KW-0414">Isoprene biosynthesis</keyword>
<dbReference type="GO" id="GO:0016114">
    <property type="term" value="P:terpenoid biosynthetic process"/>
    <property type="evidence" value="ECO:0007669"/>
    <property type="project" value="UniProtKB-ARBA"/>
</dbReference>
<evidence type="ECO:0000256" key="4">
    <source>
        <dbReference type="ARBA" id="ARBA00022723"/>
    </source>
</evidence>
<dbReference type="STRING" id="34061.B0189_04845"/>
<evidence type="ECO:0000256" key="2">
    <source>
        <dbReference type="ARBA" id="ARBA00006706"/>
    </source>
</evidence>
<dbReference type="PANTHER" id="PTHR43281">
    <property type="entry name" value="FARNESYL DIPHOSPHATE SYNTHASE"/>
    <property type="match status" value="1"/>
</dbReference>
<evidence type="ECO:0000256" key="7">
    <source>
        <dbReference type="RuleBase" id="RU004466"/>
    </source>
</evidence>
<dbReference type="SFLD" id="SFLDS00005">
    <property type="entry name" value="Isoprenoid_Synthase_Type_I"/>
    <property type="match status" value="1"/>
</dbReference>
<evidence type="ECO:0000313" key="9">
    <source>
        <dbReference type="Proteomes" id="UP000187495"/>
    </source>
</evidence>
<dbReference type="GO" id="GO:0004659">
    <property type="term" value="F:prenyltransferase activity"/>
    <property type="evidence" value="ECO:0007669"/>
    <property type="project" value="InterPro"/>
</dbReference>
<gene>
    <name evidence="8" type="ORF">SAMN02745664_11066</name>
</gene>
<dbReference type="GO" id="GO:0005737">
    <property type="term" value="C:cytoplasm"/>
    <property type="evidence" value="ECO:0007669"/>
    <property type="project" value="UniProtKB-ARBA"/>
</dbReference>
<evidence type="ECO:0000256" key="6">
    <source>
        <dbReference type="ARBA" id="ARBA00023229"/>
    </source>
</evidence>
<keyword evidence="3 7" id="KW-0808">Transferase</keyword>
<evidence type="ECO:0000313" key="8">
    <source>
        <dbReference type="EMBL" id="SIR96282.1"/>
    </source>
</evidence>
<sequence>MITAEKLTALDIVGLQQSVQQQILDDFGKLFDSIRLPTPLDLATRYAILGSGKRVRPLLVLATYLSLNHPTDLAMVRRAMIAIESIHGYSLVHDDLPCMDDDDLRRGKPTCHIVHGEATALLAGDVLQSIAFEALLNPDWLAGFDAGQAGTLAGIVASGARRMVAGQQLDLMGENQSLSQEQLQAIHQDKTGALIEAAVLMGAVCANADKQTRLQLGKYAHAIGLAFQVQDDVLDVIADTQTLGKPSGSDEKLQKSTYVKLLGIDGASRYANELFCQARQAVAELGADNLLIQLSNWLQQRHF</sequence>
<name>A0A1N7F7P4_9GAMM</name>
<dbReference type="GO" id="GO:0046872">
    <property type="term" value="F:metal ion binding"/>
    <property type="evidence" value="ECO:0007669"/>
    <property type="project" value="UniProtKB-KW"/>
</dbReference>
<comment type="cofactor">
    <cofactor evidence="1">
        <name>Mg(2+)</name>
        <dbReference type="ChEBI" id="CHEBI:18420"/>
    </cofactor>
</comment>
<dbReference type="Gene3D" id="1.10.600.10">
    <property type="entry name" value="Farnesyl Diphosphate Synthase"/>
    <property type="match status" value="1"/>
</dbReference>
<dbReference type="InterPro" id="IPR008949">
    <property type="entry name" value="Isoprenoid_synthase_dom_sf"/>
</dbReference>
<dbReference type="InterPro" id="IPR000092">
    <property type="entry name" value="Polyprenyl_synt"/>
</dbReference>
<dbReference type="SUPFAM" id="SSF48576">
    <property type="entry name" value="Terpenoid synthases"/>
    <property type="match status" value="1"/>
</dbReference>
<dbReference type="GO" id="GO:0008654">
    <property type="term" value="P:phospholipid biosynthetic process"/>
    <property type="evidence" value="ECO:0007669"/>
    <property type="project" value="UniProtKB-ARBA"/>
</dbReference>
<accession>A0A1N7F7P4</accession>
<proteinExistence type="inferred from homology"/>
<organism evidence="8 9">
    <name type="scientific">Moraxella cuniculi DSM 21768</name>
    <dbReference type="NCBI Taxonomy" id="1122245"/>
    <lineage>
        <taxon>Bacteria</taxon>
        <taxon>Pseudomonadati</taxon>
        <taxon>Pseudomonadota</taxon>
        <taxon>Gammaproteobacteria</taxon>
        <taxon>Moraxellales</taxon>
        <taxon>Moraxellaceae</taxon>
        <taxon>Moraxella</taxon>
    </lineage>
</organism>
<keyword evidence="4" id="KW-0479">Metal-binding</keyword>
<dbReference type="PROSITE" id="PS00723">
    <property type="entry name" value="POLYPRENYL_SYNTHASE_1"/>
    <property type="match status" value="1"/>
</dbReference>
<dbReference type="SFLD" id="SFLDG01017">
    <property type="entry name" value="Polyprenyl_Transferase_Like"/>
    <property type="match status" value="1"/>
</dbReference>
<reference evidence="9" key="1">
    <citation type="submission" date="2017-01" db="EMBL/GenBank/DDBJ databases">
        <authorList>
            <person name="Varghese N."/>
            <person name="Submissions S."/>
        </authorList>
    </citation>
    <scope>NUCLEOTIDE SEQUENCE [LARGE SCALE GENOMIC DNA]</scope>
    <source>
        <strain evidence="9">DSM 21768</strain>
    </source>
</reference>
<dbReference type="NCBIfam" id="NF045485">
    <property type="entry name" value="FPPsyn"/>
    <property type="match status" value="1"/>
</dbReference>
<dbReference type="PANTHER" id="PTHR43281:SF1">
    <property type="entry name" value="FARNESYL DIPHOSPHATE SYNTHASE"/>
    <property type="match status" value="1"/>
</dbReference>
<dbReference type="AlphaFoldDB" id="A0A1N7F7P4"/>
<dbReference type="Pfam" id="PF00348">
    <property type="entry name" value="polyprenyl_synt"/>
    <property type="match status" value="1"/>
</dbReference>
<evidence type="ECO:0000256" key="1">
    <source>
        <dbReference type="ARBA" id="ARBA00001946"/>
    </source>
</evidence>
<dbReference type="InterPro" id="IPR033749">
    <property type="entry name" value="Polyprenyl_synt_CS"/>
</dbReference>
<dbReference type="PROSITE" id="PS00444">
    <property type="entry name" value="POLYPRENYL_SYNTHASE_2"/>
    <property type="match status" value="1"/>
</dbReference>
<evidence type="ECO:0000256" key="3">
    <source>
        <dbReference type="ARBA" id="ARBA00022679"/>
    </source>
</evidence>
<comment type="similarity">
    <text evidence="2 7">Belongs to the FPP/GGPP synthase family.</text>
</comment>
<keyword evidence="9" id="KW-1185">Reference proteome</keyword>
<dbReference type="CDD" id="cd00685">
    <property type="entry name" value="Trans_IPPS_HT"/>
    <property type="match status" value="1"/>
</dbReference>
<dbReference type="InterPro" id="IPR053378">
    <property type="entry name" value="Prenyl_diphosphate_synthase"/>
</dbReference>
<keyword evidence="5" id="KW-0460">Magnesium</keyword>